<dbReference type="AlphaFoldDB" id="A0A4Y9YXJ9"/>
<accession>A0A4Y9YXJ9</accession>
<keyword evidence="2" id="KW-1185">Reference proteome</keyword>
<dbReference type="EMBL" id="SEOQ01000244">
    <property type="protein sequence ID" value="TFY66477.1"/>
    <property type="molecule type" value="Genomic_DNA"/>
</dbReference>
<organism evidence="1 2">
    <name type="scientific">Dentipellis fragilis</name>
    <dbReference type="NCBI Taxonomy" id="205917"/>
    <lineage>
        <taxon>Eukaryota</taxon>
        <taxon>Fungi</taxon>
        <taxon>Dikarya</taxon>
        <taxon>Basidiomycota</taxon>
        <taxon>Agaricomycotina</taxon>
        <taxon>Agaricomycetes</taxon>
        <taxon>Russulales</taxon>
        <taxon>Hericiaceae</taxon>
        <taxon>Dentipellis</taxon>
    </lineage>
</organism>
<dbReference type="Proteomes" id="UP000298327">
    <property type="component" value="Unassembled WGS sequence"/>
</dbReference>
<gene>
    <name evidence="1" type="ORF">EVG20_g4611</name>
</gene>
<evidence type="ECO:0000313" key="1">
    <source>
        <dbReference type="EMBL" id="TFY66477.1"/>
    </source>
</evidence>
<evidence type="ECO:0000313" key="2">
    <source>
        <dbReference type="Proteomes" id="UP000298327"/>
    </source>
</evidence>
<proteinExistence type="predicted"/>
<protein>
    <submittedName>
        <fullName evidence="1">Uncharacterized protein</fullName>
    </submittedName>
</protein>
<name>A0A4Y9YXJ9_9AGAM</name>
<reference evidence="1 2" key="1">
    <citation type="submission" date="2019-02" db="EMBL/GenBank/DDBJ databases">
        <title>Genome sequencing of the rare red list fungi Dentipellis fragilis.</title>
        <authorList>
            <person name="Buettner E."/>
            <person name="Kellner H."/>
        </authorList>
    </citation>
    <scope>NUCLEOTIDE SEQUENCE [LARGE SCALE GENOMIC DNA]</scope>
    <source>
        <strain evidence="1 2">DSM 105465</strain>
    </source>
</reference>
<sequence>MLPKRVMVNGRTPWFLPSWLQDIVMIALRSYFLGRLYGSHYQYIPRWDAIRALLLTSRYFKQITTEIVGSLFGKDYLDRIRGECKTRHSSVHNQLIAVNYCSVLLKYRPLLRRIGAFMYDPLEYPLSLADQRSPLGQYLRPVASTICDFAAYLQIRLSPTHRERDAIKRIYKKPCKTNVPIYVLRGIVQPLLHRGLIEYVVKCKQKFLQRACESIELVKSWTQISLARKILPSIEANTRTVVHLRDRVNKTFGSCPRAFKDLYNVRFFSAMNRLEELAKTAEDDEQNNFCRSATASLLVMIEDEKEMYDQYCDKNAAKPPVAHTNGALAMDTSEAGVLN</sequence>
<comment type="caution">
    <text evidence="1">The sequence shown here is derived from an EMBL/GenBank/DDBJ whole genome shotgun (WGS) entry which is preliminary data.</text>
</comment>